<gene>
    <name evidence="5" type="ORF">LTR78_008126</name>
</gene>
<feature type="region of interest" description="Disordered" evidence="4">
    <location>
        <begin position="164"/>
        <end position="208"/>
    </location>
</feature>
<dbReference type="Proteomes" id="UP001274830">
    <property type="component" value="Unassembled WGS sequence"/>
</dbReference>
<name>A0AAE0TRY2_9PEZI</name>
<dbReference type="AlphaFoldDB" id="A0AAE0TRY2"/>
<evidence type="ECO:0008006" key="7">
    <source>
        <dbReference type="Google" id="ProtNLM"/>
    </source>
</evidence>
<dbReference type="Pfam" id="PF00106">
    <property type="entry name" value="adh_short"/>
    <property type="match status" value="1"/>
</dbReference>
<accession>A0AAE0TRY2</accession>
<evidence type="ECO:0000256" key="1">
    <source>
        <dbReference type="ARBA" id="ARBA00006484"/>
    </source>
</evidence>
<reference evidence="5" key="1">
    <citation type="submission" date="2023-07" db="EMBL/GenBank/DDBJ databases">
        <title>Black Yeasts Isolated from many extreme environments.</title>
        <authorList>
            <person name="Coleine C."/>
            <person name="Stajich J.E."/>
            <person name="Selbmann L."/>
        </authorList>
    </citation>
    <scope>NUCLEOTIDE SEQUENCE</scope>
    <source>
        <strain evidence="5">CCFEE 5485</strain>
    </source>
</reference>
<evidence type="ECO:0000256" key="3">
    <source>
        <dbReference type="ARBA" id="ARBA00023002"/>
    </source>
</evidence>
<protein>
    <recommendedName>
        <fullName evidence="7">NAD(P)-binding protein</fullName>
    </recommendedName>
</protein>
<evidence type="ECO:0000256" key="2">
    <source>
        <dbReference type="ARBA" id="ARBA00022857"/>
    </source>
</evidence>
<dbReference type="InterPro" id="IPR002347">
    <property type="entry name" value="SDR_fam"/>
</dbReference>
<feature type="compositionally biased region" description="Basic residues" evidence="4">
    <location>
        <begin position="176"/>
        <end position="193"/>
    </location>
</feature>
<comment type="caution">
    <text evidence="5">The sequence shown here is derived from an EMBL/GenBank/DDBJ whole genome shotgun (WGS) entry which is preliminary data.</text>
</comment>
<feature type="compositionally biased region" description="Polar residues" evidence="4">
    <location>
        <begin position="197"/>
        <end position="208"/>
    </location>
</feature>
<proteinExistence type="inferred from homology"/>
<keyword evidence="6" id="KW-1185">Reference proteome</keyword>
<dbReference type="GO" id="GO:0016491">
    <property type="term" value="F:oxidoreductase activity"/>
    <property type="evidence" value="ECO:0007669"/>
    <property type="project" value="UniProtKB-KW"/>
</dbReference>
<dbReference type="SUPFAM" id="SSF51735">
    <property type="entry name" value="NAD(P)-binding Rossmann-fold domains"/>
    <property type="match status" value="1"/>
</dbReference>
<dbReference type="EMBL" id="JAUTXT010000037">
    <property type="protein sequence ID" value="KAK3671951.1"/>
    <property type="molecule type" value="Genomic_DNA"/>
</dbReference>
<evidence type="ECO:0000313" key="5">
    <source>
        <dbReference type="EMBL" id="KAK3671951.1"/>
    </source>
</evidence>
<dbReference type="Gene3D" id="3.40.50.720">
    <property type="entry name" value="NAD(P)-binding Rossmann-like Domain"/>
    <property type="match status" value="1"/>
</dbReference>
<organism evidence="5 6">
    <name type="scientific">Recurvomyces mirabilis</name>
    <dbReference type="NCBI Taxonomy" id="574656"/>
    <lineage>
        <taxon>Eukaryota</taxon>
        <taxon>Fungi</taxon>
        <taxon>Dikarya</taxon>
        <taxon>Ascomycota</taxon>
        <taxon>Pezizomycotina</taxon>
        <taxon>Dothideomycetes</taxon>
        <taxon>Dothideomycetidae</taxon>
        <taxon>Mycosphaerellales</taxon>
        <taxon>Teratosphaeriaceae</taxon>
        <taxon>Recurvomyces</taxon>
    </lineage>
</organism>
<dbReference type="PANTHER" id="PTHR43963">
    <property type="entry name" value="CARBONYL REDUCTASE 1-RELATED"/>
    <property type="match status" value="1"/>
</dbReference>
<dbReference type="InterPro" id="IPR036291">
    <property type="entry name" value="NAD(P)-bd_dom_sf"/>
</dbReference>
<comment type="similarity">
    <text evidence="1">Belongs to the short-chain dehydrogenases/reductases (SDR) family.</text>
</comment>
<keyword evidence="2" id="KW-0521">NADP</keyword>
<evidence type="ECO:0000313" key="6">
    <source>
        <dbReference type="Proteomes" id="UP001274830"/>
    </source>
</evidence>
<dbReference type="PANTHER" id="PTHR43963:SF6">
    <property type="entry name" value="CHAIN DEHYDROGENASE FAMILY PROTEIN, PUTATIVE (AFU_ORTHOLOGUE AFUA_3G15350)-RELATED"/>
    <property type="match status" value="1"/>
</dbReference>
<evidence type="ECO:0000256" key="4">
    <source>
        <dbReference type="SAM" id="MobiDB-lite"/>
    </source>
</evidence>
<keyword evidence="3" id="KW-0560">Oxidoreductase</keyword>
<dbReference type="PRINTS" id="PR00081">
    <property type="entry name" value="GDHRDH"/>
</dbReference>
<sequence>MSPKTVIVTGANRGIGQAICKLILQRSDLGPLRLYAASRSGAKLDLPSSNKDQQILFPKLDITSSSSIATFADDVKSFGNAVDVLINNAGVNLDNEYGPENAKRTLDVNYRGTLEVSNPPIRVIVASLLILSADKDVPNLHPFDGKTGPYSESLLRRLVPQTLQLSNASPLPTSPKHTRGPRQDRRRIPRKPTPKTSLSKTNQIDPPS</sequence>